<sequence length="291" mass="34410">MDTASRRNIKNNNTTTMEFGFFTHEELCDHFCQNKTKMSTIEEPLMFLRHLKDNRLITDELYQKLENTGDDNGVYCALDYIEKRGKKDIRKFWQCVDQEHILQRYSQLSEITTALMNFHESQGNRKRERAEDRGTGKEREIKKRRTESNCESDQAGPSSQSTNSQRTTDKHEKRELQSPPDSSTQESFSCPYLHRKAEDLWNMPKHKRWLPVTCGNEKASLDREALNNRKRNCIKYGREMISPFIFEKMGGKETCKSWKTSILCQDTSLKRLMEMKMLKIPELNRKFTLRK</sequence>
<dbReference type="Pfam" id="PF03172">
    <property type="entry name" value="HSR"/>
    <property type="match status" value="1"/>
</dbReference>
<evidence type="ECO:0000259" key="3">
    <source>
        <dbReference type="PROSITE" id="PS50864"/>
    </source>
</evidence>
<dbReference type="Proteomes" id="UP000579812">
    <property type="component" value="Unassembled WGS sequence"/>
</dbReference>
<evidence type="ECO:0000313" key="4">
    <source>
        <dbReference type="EMBL" id="KAF4115640.1"/>
    </source>
</evidence>
<organism evidence="4 5">
    <name type="scientific">Onychostoma macrolepis</name>
    <dbReference type="NCBI Taxonomy" id="369639"/>
    <lineage>
        <taxon>Eukaryota</taxon>
        <taxon>Metazoa</taxon>
        <taxon>Chordata</taxon>
        <taxon>Craniata</taxon>
        <taxon>Vertebrata</taxon>
        <taxon>Euteleostomi</taxon>
        <taxon>Actinopterygii</taxon>
        <taxon>Neopterygii</taxon>
        <taxon>Teleostei</taxon>
        <taxon>Ostariophysi</taxon>
        <taxon>Cypriniformes</taxon>
        <taxon>Cyprinidae</taxon>
        <taxon>Acrossocheilinae</taxon>
        <taxon>Onychostoma</taxon>
    </lineage>
</organism>
<proteinExistence type="predicted"/>
<dbReference type="PANTHER" id="PTHR46386:SF1">
    <property type="entry name" value="NUCLEAR BODY PROTEIN SP140-LIKE PROTEIN"/>
    <property type="match status" value="1"/>
</dbReference>
<protein>
    <recommendedName>
        <fullName evidence="3">SAND domain-containing protein</fullName>
    </recommendedName>
</protein>
<dbReference type="InterPro" id="IPR000770">
    <property type="entry name" value="SAND_dom"/>
</dbReference>
<dbReference type="PANTHER" id="PTHR46386">
    <property type="entry name" value="NUCLEAR BODY PROTEIN SP140"/>
    <property type="match status" value="1"/>
</dbReference>
<feature type="compositionally biased region" description="Polar residues" evidence="2">
    <location>
        <begin position="149"/>
        <end position="166"/>
    </location>
</feature>
<dbReference type="GO" id="GO:0005634">
    <property type="term" value="C:nucleus"/>
    <property type="evidence" value="ECO:0007669"/>
    <property type="project" value="InterPro"/>
</dbReference>
<dbReference type="SUPFAM" id="SSF63763">
    <property type="entry name" value="SAND domain-like"/>
    <property type="match status" value="1"/>
</dbReference>
<dbReference type="EMBL" id="JAAMOB010000003">
    <property type="protein sequence ID" value="KAF4115640.1"/>
    <property type="molecule type" value="Genomic_DNA"/>
</dbReference>
<dbReference type="PROSITE" id="PS50864">
    <property type="entry name" value="SAND"/>
    <property type="match status" value="1"/>
</dbReference>
<dbReference type="GO" id="GO:0000981">
    <property type="term" value="F:DNA-binding transcription factor activity, RNA polymerase II-specific"/>
    <property type="evidence" value="ECO:0007669"/>
    <property type="project" value="TreeGrafter"/>
</dbReference>
<dbReference type="Gene3D" id="3.10.390.10">
    <property type="entry name" value="SAND domain-like"/>
    <property type="match status" value="1"/>
</dbReference>
<dbReference type="Pfam" id="PF01342">
    <property type="entry name" value="SAND"/>
    <property type="match status" value="1"/>
</dbReference>
<feature type="compositionally biased region" description="Basic and acidic residues" evidence="2">
    <location>
        <begin position="122"/>
        <end position="141"/>
    </location>
</feature>
<feature type="region of interest" description="Disordered" evidence="2">
    <location>
        <begin position="119"/>
        <end position="189"/>
    </location>
</feature>
<evidence type="ECO:0000256" key="2">
    <source>
        <dbReference type="SAM" id="MobiDB-lite"/>
    </source>
</evidence>
<reference evidence="4 5" key="1">
    <citation type="submission" date="2020-04" db="EMBL/GenBank/DDBJ databases">
        <title>Chromosome-level genome assembly of a cyprinid fish Onychostoma macrolepis by integration of Nanopore Sequencing, Bionano and Hi-C technology.</title>
        <authorList>
            <person name="Wang D."/>
        </authorList>
    </citation>
    <scope>NUCLEOTIDE SEQUENCE [LARGE SCALE GENOMIC DNA]</scope>
    <source>
        <strain evidence="4">SWU-2019</strain>
        <tissue evidence="4">Muscle</tissue>
    </source>
</reference>
<dbReference type="InterPro" id="IPR004865">
    <property type="entry name" value="HSR_dom"/>
</dbReference>
<gene>
    <name evidence="4" type="ORF">G5714_003129</name>
</gene>
<feature type="compositionally biased region" description="Basic and acidic residues" evidence="2">
    <location>
        <begin position="167"/>
        <end position="176"/>
    </location>
</feature>
<dbReference type="InterPro" id="IPR043563">
    <property type="entry name" value="Sp110/Sp140/Sp140L-like"/>
</dbReference>
<dbReference type="GO" id="GO:0003677">
    <property type="term" value="F:DNA binding"/>
    <property type="evidence" value="ECO:0007669"/>
    <property type="project" value="InterPro"/>
</dbReference>
<evidence type="ECO:0000313" key="5">
    <source>
        <dbReference type="Proteomes" id="UP000579812"/>
    </source>
</evidence>
<keyword evidence="5" id="KW-1185">Reference proteome</keyword>
<dbReference type="OrthoDB" id="1870062at2759"/>
<accession>A0A7J6D8R0</accession>
<feature type="compositionally biased region" description="Polar residues" evidence="2">
    <location>
        <begin position="179"/>
        <end position="188"/>
    </location>
</feature>
<dbReference type="AlphaFoldDB" id="A0A7J6D8R0"/>
<keyword evidence="1" id="KW-0597">Phosphoprotein</keyword>
<dbReference type="SMART" id="SM00258">
    <property type="entry name" value="SAND"/>
    <property type="match status" value="1"/>
</dbReference>
<feature type="domain" description="SAND" evidence="3">
    <location>
        <begin position="200"/>
        <end position="279"/>
    </location>
</feature>
<evidence type="ECO:0000256" key="1">
    <source>
        <dbReference type="ARBA" id="ARBA00022553"/>
    </source>
</evidence>
<comment type="caution">
    <text evidence="4">The sequence shown here is derived from an EMBL/GenBank/DDBJ whole genome shotgun (WGS) entry which is preliminary data.</text>
</comment>
<name>A0A7J6D8R0_9TELE</name>
<dbReference type="InterPro" id="IPR010919">
    <property type="entry name" value="SAND-like_dom_sf"/>
</dbReference>